<reference evidence="2" key="2">
    <citation type="submission" date="2024-07" db="EMBL/GenBank/DDBJ databases">
        <title>Streptomyces haneummycinica sp. nov., a new antibiotic-producing actinobacterium isolated from marine sediment.</title>
        <authorList>
            <person name="Uemura M."/>
            <person name="Hamada M."/>
            <person name="Hirano S."/>
            <person name="Kobayashi K."/>
            <person name="Ohshiro T."/>
            <person name="Kobayashi T."/>
            <person name="Terahara T."/>
        </authorList>
    </citation>
    <scope>NUCLEOTIDE SEQUENCE</scope>
    <source>
        <strain evidence="2">KM77-8</strain>
    </source>
</reference>
<evidence type="ECO:0000313" key="2">
    <source>
        <dbReference type="EMBL" id="BFO19243.1"/>
    </source>
</evidence>
<sequence length="82" mass="8273">MPDTPAAAPADRRRPQEAPLVVSLNSSGIYLGIGLGTVIGGLSLSSGLGLTYALGAVLAVVALAWLVVTARAADVRTTEEGR</sequence>
<reference evidence="2" key="1">
    <citation type="submission" date="2024-06" db="EMBL/GenBank/DDBJ databases">
        <authorList>
            <consortium name="consrtm"/>
            <person name="Uemura M."/>
            <person name="Terahara T."/>
        </authorList>
    </citation>
    <scope>NUCLEOTIDE SEQUENCE</scope>
    <source>
        <strain evidence="2">KM77-8</strain>
    </source>
</reference>
<name>A0AAT9HP65_9ACTN</name>
<feature type="transmembrane region" description="Helical" evidence="1">
    <location>
        <begin position="50"/>
        <end position="68"/>
    </location>
</feature>
<keyword evidence="1" id="KW-1133">Transmembrane helix</keyword>
<dbReference type="AlphaFoldDB" id="A0AAT9HP65"/>
<dbReference type="SUPFAM" id="SSF103473">
    <property type="entry name" value="MFS general substrate transporter"/>
    <property type="match status" value="1"/>
</dbReference>
<protein>
    <recommendedName>
        <fullName evidence="3">MFS transporter</fullName>
    </recommendedName>
</protein>
<feature type="transmembrane region" description="Helical" evidence="1">
    <location>
        <begin position="20"/>
        <end position="44"/>
    </location>
</feature>
<organism evidence="2">
    <name type="scientific">Streptomyces haneummycinicus</name>
    <dbReference type="NCBI Taxonomy" id="3074435"/>
    <lineage>
        <taxon>Bacteria</taxon>
        <taxon>Bacillati</taxon>
        <taxon>Actinomycetota</taxon>
        <taxon>Actinomycetes</taxon>
        <taxon>Kitasatosporales</taxon>
        <taxon>Streptomycetaceae</taxon>
        <taxon>Streptomyces</taxon>
    </lineage>
</organism>
<keyword evidence="1" id="KW-0812">Transmembrane</keyword>
<gene>
    <name evidence="2" type="ORF">SHKM778_56310</name>
</gene>
<proteinExistence type="predicted"/>
<dbReference type="InterPro" id="IPR036259">
    <property type="entry name" value="MFS_trans_sf"/>
</dbReference>
<dbReference type="EMBL" id="AP035768">
    <property type="protein sequence ID" value="BFO19243.1"/>
    <property type="molecule type" value="Genomic_DNA"/>
</dbReference>
<evidence type="ECO:0000256" key="1">
    <source>
        <dbReference type="SAM" id="Phobius"/>
    </source>
</evidence>
<keyword evidence="1" id="KW-0472">Membrane</keyword>
<evidence type="ECO:0008006" key="3">
    <source>
        <dbReference type="Google" id="ProtNLM"/>
    </source>
</evidence>
<accession>A0AAT9HP65</accession>